<evidence type="ECO:0000313" key="1">
    <source>
        <dbReference type="EMBL" id="ETP10950.1"/>
    </source>
</evidence>
<reference evidence="1 2" key="1">
    <citation type="submission" date="2013-11" db="EMBL/GenBank/DDBJ databases">
        <title>The Genome Sequence of Phytophthora parasitica CJ01A1.</title>
        <authorList>
            <consortium name="The Broad Institute Genomics Platform"/>
            <person name="Russ C."/>
            <person name="Tyler B."/>
            <person name="Panabieres F."/>
            <person name="Shan W."/>
            <person name="Tripathy S."/>
            <person name="Grunwald N."/>
            <person name="Machado M."/>
            <person name="Johnson C.S."/>
            <person name="Walker B."/>
            <person name="Young S.K."/>
            <person name="Zeng Q."/>
            <person name="Gargeya S."/>
            <person name="Fitzgerald M."/>
            <person name="Haas B."/>
            <person name="Abouelleil A."/>
            <person name="Allen A.W."/>
            <person name="Alvarado L."/>
            <person name="Arachchi H.M."/>
            <person name="Berlin A.M."/>
            <person name="Chapman S.B."/>
            <person name="Gainer-Dewar J."/>
            <person name="Goldberg J."/>
            <person name="Griggs A."/>
            <person name="Gujja S."/>
            <person name="Hansen M."/>
            <person name="Howarth C."/>
            <person name="Imamovic A."/>
            <person name="Ireland A."/>
            <person name="Larimer J."/>
            <person name="McCowan C."/>
            <person name="Murphy C."/>
            <person name="Pearson M."/>
            <person name="Poon T.W."/>
            <person name="Priest M."/>
            <person name="Roberts A."/>
            <person name="Saif S."/>
            <person name="Shea T."/>
            <person name="Sisk P."/>
            <person name="Sykes S."/>
            <person name="Wortman J."/>
            <person name="Nusbaum C."/>
            <person name="Birren B."/>
        </authorList>
    </citation>
    <scope>NUCLEOTIDE SEQUENCE [LARGE SCALE GENOMIC DNA]</scope>
    <source>
        <strain evidence="1 2">CJ01A1</strain>
    </source>
</reference>
<protein>
    <submittedName>
        <fullName evidence="1">Uncharacterized protein</fullName>
    </submittedName>
</protein>
<dbReference type="AlphaFoldDB" id="W2WK51"/>
<proteinExistence type="predicted"/>
<dbReference type="Proteomes" id="UP000018958">
    <property type="component" value="Unassembled WGS sequence"/>
</dbReference>
<dbReference type="EMBL" id="ANIX01002679">
    <property type="protein sequence ID" value="ETP10950.1"/>
    <property type="molecule type" value="Genomic_DNA"/>
</dbReference>
<organism evidence="1 2">
    <name type="scientific">Phytophthora nicotianae CJ01A1</name>
    <dbReference type="NCBI Taxonomy" id="1317063"/>
    <lineage>
        <taxon>Eukaryota</taxon>
        <taxon>Sar</taxon>
        <taxon>Stramenopiles</taxon>
        <taxon>Oomycota</taxon>
        <taxon>Peronosporomycetes</taxon>
        <taxon>Peronosporales</taxon>
        <taxon>Peronosporaceae</taxon>
        <taxon>Phytophthora</taxon>
    </lineage>
</organism>
<gene>
    <name evidence="1" type="ORF">F441_13505</name>
</gene>
<sequence>MAIDKAAARLATASQNNAQRQTASIRLEINGTWNTFKVDVSSLRKALGLPDHGSFSQGIFHGFVPVDTPAMDLNDVDHIEEENRCMDQNKNRKVRAMPIDLIEEYGYEGVTLYATFIEGDVAAKFISDVALNENKSVRLKNNSGNYRKWVCSARGCKWFVAMSRKRVKQDTKSARKRPITKLSHVPDNAWYISKVDLDHSQVCSSTANPSGRQIERTSGFQAAILEGYNTSKQRIVRNLQVVEGIDVSSKNSVLYRTISSALTKLESDSSEEFQAFHPI</sequence>
<evidence type="ECO:0000313" key="2">
    <source>
        <dbReference type="Proteomes" id="UP000018958"/>
    </source>
</evidence>
<accession>W2WK51</accession>
<comment type="caution">
    <text evidence="1">The sequence shown here is derived from an EMBL/GenBank/DDBJ whole genome shotgun (WGS) entry which is preliminary data.</text>
</comment>
<dbReference type="OrthoDB" id="97706at2759"/>
<name>W2WK51_PHYNI</name>